<feature type="domain" description="Lumazine-binding" evidence="11">
    <location>
        <begin position="96"/>
        <end position="197"/>
    </location>
</feature>
<reference evidence="12 13" key="1">
    <citation type="submission" date="2014-07" db="EMBL/GenBank/DDBJ databases">
        <authorList>
            <person name="McCorrison J."/>
            <person name="Sanka R."/>
            <person name="Torralba M."/>
            <person name="Gillis M."/>
            <person name="Haft D.H."/>
            <person name="Methe B."/>
            <person name="Sutton G."/>
            <person name="Nelson K.E."/>
        </authorList>
    </citation>
    <scope>NUCLEOTIDE SEQUENCE [LARGE SCALE GENOMIC DNA]</scope>
    <source>
        <strain evidence="12 13">DNF00320</strain>
    </source>
</reference>
<dbReference type="InterPro" id="IPR023366">
    <property type="entry name" value="ATP_synth_asu-like_sf"/>
</dbReference>
<dbReference type="InterPro" id="IPR001783">
    <property type="entry name" value="Lumazine-bd"/>
</dbReference>
<dbReference type="NCBIfam" id="TIGR00187">
    <property type="entry name" value="ribE"/>
    <property type="match status" value="1"/>
</dbReference>
<dbReference type="GeneID" id="78531546"/>
<name>A0A096CFV5_9BACT</name>
<dbReference type="EC" id="2.5.1.9" evidence="4 9"/>
<comment type="pathway">
    <text evidence="3">Cofactor biosynthesis; riboflavin biosynthesis; riboflavin from 2-hydroxy-3-oxobutyl phosphate and 5-amino-6-(D-ribitylamino)uracil: step 2/2.</text>
</comment>
<evidence type="ECO:0000256" key="1">
    <source>
        <dbReference type="ARBA" id="ARBA00000968"/>
    </source>
</evidence>
<dbReference type="CDD" id="cd00402">
    <property type="entry name" value="Riboflavin_synthase_like"/>
    <property type="match status" value="1"/>
</dbReference>
<comment type="function">
    <text evidence="2">Catalyzes the dismutation of two molecules of 6,7-dimethyl-8-ribityllumazine, resulting in the formation of riboflavin and 5-amino-6-(D-ribitylamino)uracil.</text>
</comment>
<keyword evidence="8" id="KW-0677">Repeat</keyword>
<evidence type="ECO:0000313" key="12">
    <source>
        <dbReference type="EMBL" id="KGF44144.1"/>
    </source>
</evidence>
<sequence>MFSGIVEEMATIVAIEHEQENIHFTLTCSFTSELGIDQSISHNGVCLTVVRLDGDRYTVTAMRETLVRSNLGLLQVGDHINVERSMIMNGRLDGHIVQGHVDETAKCVGIKDAEGSTYYTFEYPFSKAMAARGYFTVDKGSVTVNGVSLTVCEPTENTFTVAIIPYTKANTNFKYIKVGTVVNIEFDILGKYIARLHAIAE</sequence>
<protein>
    <recommendedName>
        <fullName evidence="5 9">Riboflavin synthase</fullName>
        <ecNumber evidence="4 9">2.5.1.9</ecNumber>
    </recommendedName>
</protein>
<dbReference type="PROSITE" id="PS51177">
    <property type="entry name" value="LUMAZINE_BIND"/>
    <property type="match status" value="2"/>
</dbReference>
<evidence type="ECO:0000256" key="8">
    <source>
        <dbReference type="ARBA" id="ARBA00022737"/>
    </source>
</evidence>
<feature type="repeat" description="Lumazine-binding" evidence="10">
    <location>
        <begin position="96"/>
        <end position="197"/>
    </location>
</feature>
<dbReference type="Proteomes" id="UP000029525">
    <property type="component" value="Unassembled WGS sequence"/>
</dbReference>
<dbReference type="FunFam" id="2.40.30.20:FF:000007">
    <property type="entry name" value="Riboflavin synthase, alpha subunit"/>
    <property type="match status" value="1"/>
</dbReference>
<dbReference type="SUPFAM" id="SSF63380">
    <property type="entry name" value="Riboflavin synthase domain-like"/>
    <property type="match status" value="2"/>
</dbReference>
<evidence type="ECO:0000256" key="9">
    <source>
        <dbReference type="NCBIfam" id="TIGR00187"/>
    </source>
</evidence>
<dbReference type="OrthoDB" id="9788537at2"/>
<dbReference type="PIRSF" id="PIRSF000498">
    <property type="entry name" value="Riboflavin_syn_A"/>
    <property type="match status" value="1"/>
</dbReference>
<dbReference type="PANTHER" id="PTHR21098:SF12">
    <property type="entry name" value="RIBOFLAVIN SYNTHASE"/>
    <property type="match status" value="1"/>
</dbReference>
<evidence type="ECO:0000256" key="2">
    <source>
        <dbReference type="ARBA" id="ARBA00002803"/>
    </source>
</evidence>
<dbReference type="RefSeq" id="WP_004337491.1">
    <property type="nucleotide sequence ID" value="NZ_JRNQ01000049.1"/>
</dbReference>
<feature type="repeat" description="Lumazine-binding" evidence="10">
    <location>
        <begin position="1"/>
        <end position="95"/>
    </location>
</feature>
<evidence type="ECO:0000313" key="13">
    <source>
        <dbReference type="Proteomes" id="UP000029525"/>
    </source>
</evidence>
<dbReference type="InterPro" id="IPR026017">
    <property type="entry name" value="Lumazine-bd_dom"/>
</dbReference>
<evidence type="ECO:0000256" key="7">
    <source>
        <dbReference type="ARBA" id="ARBA00022679"/>
    </source>
</evidence>
<evidence type="ECO:0000256" key="4">
    <source>
        <dbReference type="ARBA" id="ARBA00012827"/>
    </source>
</evidence>
<evidence type="ECO:0000256" key="6">
    <source>
        <dbReference type="ARBA" id="ARBA00022619"/>
    </source>
</evidence>
<accession>A0A096CFV5</accession>
<dbReference type="Pfam" id="PF00677">
    <property type="entry name" value="Lum_binding"/>
    <property type="match status" value="2"/>
</dbReference>
<dbReference type="AlphaFoldDB" id="A0A096CFV5"/>
<dbReference type="EMBL" id="JRNQ01000049">
    <property type="protein sequence ID" value="KGF44144.1"/>
    <property type="molecule type" value="Genomic_DNA"/>
</dbReference>
<dbReference type="InterPro" id="IPR017938">
    <property type="entry name" value="Riboflavin_synthase-like_b-brl"/>
</dbReference>
<keyword evidence="6" id="KW-0686">Riboflavin biosynthesis</keyword>
<organism evidence="12 13">
    <name type="scientific">Prevotella bivia DNF00320</name>
    <dbReference type="NCBI Taxonomy" id="1401068"/>
    <lineage>
        <taxon>Bacteria</taxon>
        <taxon>Pseudomonadati</taxon>
        <taxon>Bacteroidota</taxon>
        <taxon>Bacteroidia</taxon>
        <taxon>Bacteroidales</taxon>
        <taxon>Prevotellaceae</taxon>
        <taxon>Prevotella</taxon>
    </lineage>
</organism>
<keyword evidence="7" id="KW-0808">Transferase</keyword>
<dbReference type="GO" id="GO:0004746">
    <property type="term" value="F:riboflavin synthase activity"/>
    <property type="evidence" value="ECO:0007669"/>
    <property type="project" value="UniProtKB-UniRule"/>
</dbReference>
<dbReference type="NCBIfam" id="NF006767">
    <property type="entry name" value="PRK09289.1"/>
    <property type="match status" value="1"/>
</dbReference>
<evidence type="ECO:0000256" key="10">
    <source>
        <dbReference type="PROSITE-ProRule" id="PRU00524"/>
    </source>
</evidence>
<comment type="catalytic activity">
    <reaction evidence="1">
        <text>2 6,7-dimethyl-8-(1-D-ribityl)lumazine + H(+) = 5-amino-6-(D-ribitylamino)uracil + riboflavin</text>
        <dbReference type="Rhea" id="RHEA:20772"/>
        <dbReference type="ChEBI" id="CHEBI:15378"/>
        <dbReference type="ChEBI" id="CHEBI:15934"/>
        <dbReference type="ChEBI" id="CHEBI:57986"/>
        <dbReference type="ChEBI" id="CHEBI:58201"/>
        <dbReference type="EC" id="2.5.1.9"/>
    </reaction>
</comment>
<dbReference type="Gene3D" id="2.40.30.20">
    <property type="match status" value="2"/>
</dbReference>
<proteinExistence type="predicted"/>
<gene>
    <name evidence="12" type="ORF">HMPREF0647_07850</name>
</gene>
<evidence type="ECO:0000256" key="3">
    <source>
        <dbReference type="ARBA" id="ARBA00004887"/>
    </source>
</evidence>
<feature type="domain" description="Lumazine-binding" evidence="11">
    <location>
        <begin position="1"/>
        <end position="95"/>
    </location>
</feature>
<evidence type="ECO:0000259" key="11">
    <source>
        <dbReference type="PROSITE" id="PS51177"/>
    </source>
</evidence>
<comment type="caution">
    <text evidence="12">The sequence shown here is derived from an EMBL/GenBank/DDBJ whole genome shotgun (WGS) entry which is preliminary data.</text>
</comment>
<dbReference type="GO" id="GO:0009231">
    <property type="term" value="P:riboflavin biosynthetic process"/>
    <property type="evidence" value="ECO:0007669"/>
    <property type="project" value="UniProtKB-KW"/>
</dbReference>
<dbReference type="PANTHER" id="PTHR21098">
    <property type="entry name" value="RIBOFLAVIN SYNTHASE ALPHA CHAIN"/>
    <property type="match status" value="1"/>
</dbReference>
<evidence type="ECO:0000256" key="5">
    <source>
        <dbReference type="ARBA" id="ARBA00013950"/>
    </source>
</evidence>